<dbReference type="Pfam" id="PF13468">
    <property type="entry name" value="Glyoxalase_3"/>
    <property type="match status" value="1"/>
</dbReference>
<evidence type="ECO:0000313" key="2">
    <source>
        <dbReference type="EMBL" id="TQE92318.1"/>
    </source>
</evidence>
<proteinExistence type="predicted"/>
<protein>
    <submittedName>
        <fullName evidence="2">VOC family protein</fullName>
    </submittedName>
</protein>
<sequence>MIMYFFDHIVHFVKKPIAMVEKTGELGLHTVEGGKHEMWGTYNSLCYFGLSYIEFIGVFDEELLEQSAKIPYTLHESYKKRNKRDGFTRIAIRTSTIEEDAAKLRARGYEVIGPDAFSRVRPDGSVLTWKLLHFGKKDSPFEFPFLIQWDSSDKERYHDLVKNGSIQEHPVGDVAIEEISLIVTDLKRADEWADLFQHEIVEKTAAYIKLKAPNCQFSFYLGQKNEIAEVKIRGAKEEKQVILENGKYLFVR</sequence>
<name>A0A540V6G3_9BACL</name>
<dbReference type="PANTHER" id="PTHR40265:SF1">
    <property type="entry name" value="GLYOXALASE-LIKE DOMAIN-CONTAINING PROTEIN"/>
    <property type="match status" value="1"/>
</dbReference>
<keyword evidence="3" id="KW-1185">Reference proteome</keyword>
<dbReference type="InterPro" id="IPR025870">
    <property type="entry name" value="Glyoxalase-like_dom"/>
</dbReference>
<evidence type="ECO:0000313" key="3">
    <source>
        <dbReference type="Proteomes" id="UP000315753"/>
    </source>
</evidence>
<dbReference type="OrthoDB" id="9111355at2"/>
<dbReference type="Proteomes" id="UP000315753">
    <property type="component" value="Unassembled WGS sequence"/>
</dbReference>
<reference evidence="2 3" key="1">
    <citation type="submission" date="2019-06" db="EMBL/GenBank/DDBJ databases">
        <title>Genome sequence of Ureibacillus terrenus.</title>
        <authorList>
            <person name="Maclea K.S."/>
            <person name="Simoes M."/>
        </authorList>
    </citation>
    <scope>NUCLEOTIDE SEQUENCE [LARGE SCALE GENOMIC DNA]</scope>
    <source>
        <strain evidence="2 3">ATCC BAA-384</strain>
    </source>
</reference>
<organism evidence="2 3">
    <name type="scientific">Ureibacillus terrenus</name>
    <dbReference type="NCBI Taxonomy" id="118246"/>
    <lineage>
        <taxon>Bacteria</taxon>
        <taxon>Bacillati</taxon>
        <taxon>Bacillota</taxon>
        <taxon>Bacilli</taxon>
        <taxon>Bacillales</taxon>
        <taxon>Caryophanaceae</taxon>
        <taxon>Ureibacillus</taxon>
    </lineage>
</organism>
<gene>
    <name evidence="2" type="ORF">FKZ59_01005</name>
</gene>
<dbReference type="AlphaFoldDB" id="A0A540V6G3"/>
<dbReference type="EMBL" id="VIGD01000001">
    <property type="protein sequence ID" value="TQE92318.1"/>
    <property type="molecule type" value="Genomic_DNA"/>
</dbReference>
<comment type="caution">
    <text evidence="2">The sequence shown here is derived from an EMBL/GenBank/DDBJ whole genome shotgun (WGS) entry which is preliminary data.</text>
</comment>
<dbReference type="Gene3D" id="3.10.180.10">
    <property type="entry name" value="2,3-Dihydroxybiphenyl 1,2-Dioxygenase, domain 1"/>
    <property type="match status" value="1"/>
</dbReference>
<dbReference type="PANTHER" id="PTHR40265">
    <property type="entry name" value="BLL2707 PROTEIN"/>
    <property type="match status" value="1"/>
</dbReference>
<accession>A0A540V6G3</accession>
<dbReference type="SUPFAM" id="SSF54593">
    <property type="entry name" value="Glyoxalase/Bleomycin resistance protein/Dihydroxybiphenyl dioxygenase"/>
    <property type="match status" value="1"/>
</dbReference>
<feature type="domain" description="Glyoxalase-like" evidence="1">
    <location>
        <begin position="6"/>
        <end position="192"/>
    </location>
</feature>
<dbReference type="InterPro" id="IPR029068">
    <property type="entry name" value="Glyas_Bleomycin-R_OHBP_Dase"/>
</dbReference>
<evidence type="ECO:0000259" key="1">
    <source>
        <dbReference type="Pfam" id="PF13468"/>
    </source>
</evidence>